<feature type="active site" description="Proton acceptor; via imino nitrogen" evidence="2">
    <location>
        <position position="2"/>
    </location>
</feature>
<dbReference type="GO" id="GO:0016862">
    <property type="term" value="F:intramolecular oxidoreductase activity, interconverting keto- and enol-groups"/>
    <property type="evidence" value="ECO:0007669"/>
    <property type="project" value="InterPro"/>
</dbReference>
<dbReference type="InterPro" id="IPR014347">
    <property type="entry name" value="Tautomerase/MIF_sf"/>
</dbReference>
<organism evidence="4 5">
    <name type="scientific">Neobacillus bataviensis</name>
    <dbReference type="NCBI Taxonomy" id="220685"/>
    <lineage>
        <taxon>Bacteria</taxon>
        <taxon>Bacillati</taxon>
        <taxon>Bacillota</taxon>
        <taxon>Bacilli</taxon>
        <taxon>Bacillales</taxon>
        <taxon>Bacillaceae</taxon>
        <taxon>Neobacillus</taxon>
    </lineage>
</organism>
<dbReference type="SUPFAM" id="SSF55331">
    <property type="entry name" value="Tautomerase/MIF"/>
    <property type="match status" value="1"/>
</dbReference>
<dbReference type="EMBL" id="VIVN01000015">
    <property type="protein sequence ID" value="TWD93411.1"/>
    <property type="molecule type" value="Genomic_DNA"/>
</dbReference>
<dbReference type="Gene3D" id="3.30.429.10">
    <property type="entry name" value="Macrophage Migration Inhibitory Factor"/>
    <property type="match status" value="1"/>
</dbReference>
<dbReference type="Proteomes" id="UP000319671">
    <property type="component" value="Unassembled WGS sequence"/>
</dbReference>
<evidence type="ECO:0000259" key="3">
    <source>
        <dbReference type="Pfam" id="PF01361"/>
    </source>
</evidence>
<dbReference type="RefSeq" id="WP_144567573.1">
    <property type="nucleotide sequence ID" value="NZ_VIVN01000015.1"/>
</dbReference>
<proteinExistence type="predicted"/>
<accession>A0A561CQA2</accession>
<protein>
    <submittedName>
        <fullName evidence="4">4-oxalocrotonate tautomerase</fullName>
    </submittedName>
</protein>
<gene>
    <name evidence="4" type="ORF">FB550_11548</name>
</gene>
<evidence type="ECO:0000256" key="2">
    <source>
        <dbReference type="PIRSR" id="PIRSR037799-1"/>
    </source>
</evidence>
<dbReference type="Pfam" id="PF01361">
    <property type="entry name" value="Tautomerase"/>
    <property type="match status" value="1"/>
</dbReference>
<dbReference type="InterPro" id="IPR004370">
    <property type="entry name" value="4-OT-like_dom"/>
</dbReference>
<name>A0A561CQA2_9BACI</name>
<dbReference type="AlphaFoldDB" id="A0A561CQA2"/>
<evidence type="ECO:0000313" key="5">
    <source>
        <dbReference type="Proteomes" id="UP000319671"/>
    </source>
</evidence>
<reference evidence="4 5" key="1">
    <citation type="submission" date="2019-06" db="EMBL/GenBank/DDBJ databases">
        <title>Sorghum-associated microbial communities from plants grown in Nebraska, USA.</title>
        <authorList>
            <person name="Schachtman D."/>
        </authorList>
    </citation>
    <scope>NUCLEOTIDE SEQUENCE [LARGE SCALE GENOMIC DNA]</scope>
    <source>
        <strain evidence="4 5">2482</strain>
    </source>
</reference>
<keyword evidence="5" id="KW-1185">Reference proteome</keyword>
<evidence type="ECO:0000313" key="4">
    <source>
        <dbReference type="EMBL" id="TWD93411.1"/>
    </source>
</evidence>
<comment type="caution">
    <text evidence="4">The sequence shown here is derived from an EMBL/GenBank/DDBJ whole genome shotgun (WGS) entry which is preliminary data.</text>
</comment>
<sequence>MPHIIVKLLPGRTENQKKELTDKIVQAVMETVNAGEESISVSFEEIPNGKWAEEVYKPDILGKEKTLYKKPGYSY</sequence>
<dbReference type="InterPro" id="IPR017284">
    <property type="entry name" value="Tautomerase_PptA"/>
</dbReference>
<feature type="domain" description="4-oxalocrotonate tautomerase-like" evidence="3">
    <location>
        <begin position="2"/>
        <end position="52"/>
    </location>
</feature>
<dbReference type="PIRSF" id="PIRSF037799">
    <property type="entry name" value="Tautomer_YdcE_prd"/>
    <property type="match status" value="1"/>
</dbReference>
<dbReference type="GO" id="GO:0005737">
    <property type="term" value="C:cytoplasm"/>
    <property type="evidence" value="ECO:0007669"/>
    <property type="project" value="InterPro"/>
</dbReference>
<keyword evidence="1" id="KW-0413">Isomerase</keyword>
<evidence type="ECO:0000256" key="1">
    <source>
        <dbReference type="ARBA" id="ARBA00023235"/>
    </source>
</evidence>